<dbReference type="AlphaFoldDB" id="A0A7G8ZEX0"/>
<evidence type="ECO:0000256" key="2">
    <source>
        <dbReference type="ARBA" id="ARBA00010519"/>
    </source>
</evidence>
<keyword evidence="6 10" id="KW-1133">Transmembrane helix</keyword>
<dbReference type="InterPro" id="IPR039428">
    <property type="entry name" value="NUOK/Mnh_C1-like"/>
</dbReference>
<comment type="similarity">
    <text evidence="2">Belongs to the complex I subunit 4L family.</text>
</comment>
<evidence type="ECO:0000256" key="4">
    <source>
        <dbReference type="ARBA" id="ARBA00022692"/>
    </source>
</evidence>
<dbReference type="EMBL" id="MT726194">
    <property type="protein sequence ID" value="QNL17305.1"/>
    <property type="molecule type" value="Genomic_DNA"/>
</dbReference>
<evidence type="ECO:0000256" key="5">
    <source>
        <dbReference type="ARBA" id="ARBA00022967"/>
    </source>
</evidence>
<accession>A0A7G8ZEX0</accession>
<geneLocation type="mitochondrion" evidence="11"/>
<evidence type="ECO:0000256" key="7">
    <source>
        <dbReference type="ARBA" id="ARBA00023027"/>
    </source>
</evidence>
<sequence>MILMKMSWIGMITSFFTFTKLNMHILILLISLEALMLSLLIFLFSFCLVYKNSYSVFLVLLTFAACEAALGLALLVSILRLRGNDLVTSFNSMKFYA</sequence>
<dbReference type="Pfam" id="PF00420">
    <property type="entry name" value="Oxidored_q2"/>
    <property type="match status" value="1"/>
</dbReference>
<organism evidence="11">
    <name type="scientific">Phyllidiopsis krempfi</name>
    <dbReference type="NCBI Taxonomy" id="1881997"/>
    <lineage>
        <taxon>Eukaryota</taxon>
        <taxon>Metazoa</taxon>
        <taxon>Spiralia</taxon>
        <taxon>Lophotrochozoa</taxon>
        <taxon>Mollusca</taxon>
        <taxon>Gastropoda</taxon>
        <taxon>Heterobranchia</taxon>
        <taxon>Euthyneura</taxon>
        <taxon>Nudipleura</taxon>
        <taxon>Nudibranchia</taxon>
        <taxon>Doridina</taxon>
        <taxon>Eudoridoidea</taxon>
        <taxon>Phyllidiidae</taxon>
        <taxon>Phyllidiopsis</taxon>
    </lineage>
</organism>
<comment type="subcellular location">
    <subcellularLocation>
        <location evidence="1">Membrane</location>
        <topology evidence="1">Multi-pass membrane protein</topology>
    </subcellularLocation>
</comment>
<proteinExistence type="inferred from homology"/>
<keyword evidence="5" id="KW-1278">Translocase</keyword>
<reference evidence="11" key="1">
    <citation type="submission" date="2020-07" db="EMBL/GenBank/DDBJ databases">
        <title>The complete mitochondrial genome of Sea slug Phyllidiopsis krempfi Pruvot-Fol, 1957 (Nudibranchia, Phyllidiidae) from Pacific Ocean.</title>
        <authorList>
            <person name="Kim H."/>
            <person name="Yoon M."/>
            <person name="Kim K.-Y."/>
            <person name="Jung Y.-H."/>
        </authorList>
    </citation>
    <scope>NUCLEOTIDE SEQUENCE</scope>
</reference>
<feature type="transmembrane region" description="Helical" evidence="10">
    <location>
        <begin position="56"/>
        <end position="79"/>
    </location>
</feature>
<evidence type="ECO:0000256" key="3">
    <source>
        <dbReference type="ARBA" id="ARBA00016612"/>
    </source>
</evidence>
<dbReference type="Gene3D" id="1.10.287.3510">
    <property type="match status" value="1"/>
</dbReference>
<keyword evidence="8 10" id="KW-0472">Membrane</keyword>
<evidence type="ECO:0000256" key="10">
    <source>
        <dbReference type="SAM" id="Phobius"/>
    </source>
</evidence>
<evidence type="ECO:0000256" key="8">
    <source>
        <dbReference type="ARBA" id="ARBA00023136"/>
    </source>
</evidence>
<evidence type="ECO:0000256" key="1">
    <source>
        <dbReference type="ARBA" id="ARBA00004141"/>
    </source>
</evidence>
<keyword evidence="11" id="KW-0496">Mitochondrion</keyword>
<name>A0A7G8ZEX0_9GAST</name>
<gene>
    <name evidence="11" type="primary">nad4l</name>
</gene>
<dbReference type="GO" id="GO:0016020">
    <property type="term" value="C:membrane"/>
    <property type="evidence" value="ECO:0007669"/>
    <property type="project" value="UniProtKB-SubCell"/>
</dbReference>
<evidence type="ECO:0000256" key="9">
    <source>
        <dbReference type="ARBA" id="ARBA00031586"/>
    </source>
</evidence>
<keyword evidence="7" id="KW-0520">NAD</keyword>
<evidence type="ECO:0000313" key="11">
    <source>
        <dbReference type="EMBL" id="QNL17305.1"/>
    </source>
</evidence>
<evidence type="ECO:0000256" key="6">
    <source>
        <dbReference type="ARBA" id="ARBA00022989"/>
    </source>
</evidence>
<feature type="transmembrane region" description="Helical" evidence="10">
    <location>
        <begin position="21"/>
        <end position="44"/>
    </location>
</feature>
<protein>
    <recommendedName>
        <fullName evidence="3">NADH-ubiquinone oxidoreductase chain 4L</fullName>
    </recommendedName>
    <alternativeName>
        <fullName evidence="9">NADH dehydrogenase subunit 4L</fullName>
    </alternativeName>
</protein>
<keyword evidence="4 10" id="KW-0812">Transmembrane</keyword>